<comment type="caution">
    <text evidence="9">The sequence shown here is derived from an EMBL/GenBank/DDBJ whole genome shotgun (WGS) entry which is preliminary data.</text>
</comment>
<dbReference type="SMART" id="SM00934">
    <property type="entry name" value="OMPdecase"/>
    <property type="match status" value="1"/>
</dbReference>
<dbReference type="CDD" id="cd04725">
    <property type="entry name" value="OMP_decarboxylase_like"/>
    <property type="match status" value="1"/>
</dbReference>
<gene>
    <name evidence="9" type="ORF">B1B_02188</name>
</gene>
<dbReference type="Gene3D" id="3.20.20.70">
    <property type="entry name" value="Aldolase class I"/>
    <property type="match status" value="1"/>
</dbReference>
<evidence type="ECO:0000256" key="7">
    <source>
        <dbReference type="ARBA" id="ARBA00033428"/>
    </source>
</evidence>
<evidence type="ECO:0000256" key="2">
    <source>
        <dbReference type="ARBA" id="ARBA00012321"/>
    </source>
</evidence>
<keyword evidence="5" id="KW-0665">Pyrimidine biosynthesis</keyword>
<reference evidence="9" key="2">
    <citation type="journal article" date="2014" name="ISME J.">
        <title>Microbial stratification in low pH oxic and suboxic macroscopic growths along an acid mine drainage.</title>
        <authorList>
            <person name="Mendez-Garcia C."/>
            <person name="Mesa V."/>
            <person name="Sprenger R.R."/>
            <person name="Richter M."/>
            <person name="Diez M.S."/>
            <person name="Solano J."/>
            <person name="Bargiela R."/>
            <person name="Golyshina O.V."/>
            <person name="Manteca A."/>
            <person name="Ramos J.L."/>
            <person name="Gallego J.R."/>
            <person name="Llorente I."/>
            <person name="Martins Dos Santos V.A."/>
            <person name="Jensen O.N."/>
            <person name="Pelaez A.I."/>
            <person name="Sanchez J."/>
            <person name="Ferrer M."/>
        </authorList>
    </citation>
    <scope>NUCLEOTIDE SEQUENCE</scope>
</reference>
<evidence type="ECO:0000256" key="1">
    <source>
        <dbReference type="ARBA" id="ARBA00004861"/>
    </source>
</evidence>
<dbReference type="SUPFAM" id="SSF51366">
    <property type="entry name" value="Ribulose-phoshate binding barrel"/>
    <property type="match status" value="1"/>
</dbReference>
<protein>
    <recommendedName>
        <fullName evidence="3">Orotidine 5'-phosphate decarboxylase</fullName>
        <ecNumber evidence="2">4.1.1.23</ecNumber>
    </recommendedName>
    <alternativeName>
        <fullName evidence="7">OMP decarboxylase</fullName>
    </alternativeName>
</protein>
<dbReference type="InterPro" id="IPR013785">
    <property type="entry name" value="Aldolase_TIM"/>
</dbReference>
<dbReference type="InterPro" id="IPR014732">
    <property type="entry name" value="OMPdecase"/>
</dbReference>
<dbReference type="PANTHER" id="PTHR32119:SF2">
    <property type="entry name" value="OROTIDINE 5'-PHOSPHATE DECARBOXYLASE"/>
    <property type="match status" value="1"/>
</dbReference>
<sequence length="152" mass="15908">KLADIPNTLRLITSEISKRSPYGIIAHSFVGSDCLKELVIGFPQIKVFAVVAMSHPGSVEVMDSQVNKLIEIARNAGIFGVIAPANKPGLLSQVRSMMPGVTILSPGSGAQGGDPLEGIKAGADYIIVGRSIYDASDPAKEAEILFSKTGSD</sequence>
<feature type="domain" description="Orotidine 5'-phosphate decarboxylase" evidence="8">
    <location>
        <begin position="1"/>
        <end position="145"/>
    </location>
</feature>
<evidence type="ECO:0000256" key="5">
    <source>
        <dbReference type="ARBA" id="ARBA00022975"/>
    </source>
</evidence>
<feature type="non-terminal residue" evidence="9">
    <location>
        <position position="1"/>
    </location>
</feature>
<dbReference type="GO" id="GO:0044205">
    <property type="term" value="P:'de novo' UMP biosynthetic process"/>
    <property type="evidence" value="ECO:0007669"/>
    <property type="project" value="UniProtKB-UniPathway"/>
</dbReference>
<name>T1D1E9_9ZZZZ</name>
<dbReference type="GO" id="GO:0004590">
    <property type="term" value="F:orotidine-5'-phosphate decarboxylase activity"/>
    <property type="evidence" value="ECO:0007669"/>
    <property type="project" value="UniProtKB-EC"/>
</dbReference>
<dbReference type="GO" id="GO:0005829">
    <property type="term" value="C:cytosol"/>
    <property type="evidence" value="ECO:0007669"/>
    <property type="project" value="TreeGrafter"/>
</dbReference>
<dbReference type="UniPathway" id="UPA00070">
    <property type="reaction ID" value="UER00120"/>
</dbReference>
<keyword evidence="4" id="KW-0210">Decarboxylase</keyword>
<evidence type="ECO:0000256" key="4">
    <source>
        <dbReference type="ARBA" id="ARBA00022793"/>
    </source>
</evidence>
<dbReference type="EC" id="4.1.1.23" evidence="2"/>
<accession>T1D1E9</accession>
<evidence type="ECO:0000256" key="3">
    <source>
        <dbReference type="ARBA" id="ARBA00021923"/>
    </source>
</evidence>
<dbReference type="AlphaFoldDB" id="T1D1E9"/>
<reference evidence="9" key="1">
    <citation type="submission" date="2013-08" db="EMBL/GenBank/DDBJ databases">
        <authorList>
            <person name="Mendez C."/>
            <person name="Richter M."/>
            <person name="Ferrer M."/>
            <person name="Sanchez J."/>
        </authorList>
    </citation>
    <scope>NUCLEOTIDE SEQUENCE</scope>
</reference>
<dbReference type="EMBL" id="AUZY01001294">
    <property type="protein sequence ID" value="EQD75309.1"/>
    <property type="molecule type" value="Genomic_DNA"/>
</dbReference>
<keyword evidence="6" id="KW-0456">Lyase</keyword>
<organism evidence="9">
    <name type="scientific">mine drainage metagenome</name>
    <dbReference type="NCBI Taxonomy" id="410659"/>
    <lineage>
        <taxon>unclassified sequences</taxon>
        <taxon>metagenomes</taxon>
        <taxon>ecological metagenomes</taxon>
    </lineage>
</organism>
<evidence type="ECO:0000313" key="9">
    <source>
        <dbReference type="EMBL" id="EQD75309.1"/>
    </source>
</evidence>
<evidence type="ECO:0000256" key="6">
    <source>
        <dbReference type="ARBA" id="ARBA00023239"/>
    </source>
</evidence>
<proteinExistence type="predicted"/>
<dbReference type="PANTHER" id="PTHR32119">
    <property type="entry name" value="OROTIDINE 5'-PHOSPHATE DECARBOXYLASE"/>
    <property type="match status" value="1"/>
</dbReference>
<dbReference type="InterPro" id="IPR011060">
    <property type="entry name" value="RibuloseP-bd_barrel"/>
</dbReference>
<dbReference type="InterPro" id="IPR001754">
    <property type="entry name" value="OMPdeCOase_dom"/>
</dbReference>
<comment type="pathway">
    <text evidence="1">Pyrimidine metabolism; UMP biosynthesis via de novo pathway; UMP from orotate: step 2/2.</text>
</comment>
<dbReference type="NCBIfam" id="TIGR01740">
    <property type="entry name" value="pyrF"/>
    <property type="match status" value="1"/>
</dbReference>
<evidence type="ECO:0000259" key="8">
    <source>
        <dbReference type="SMART" id="SM00934"/>
    </source>
</evidence>
<dbReference type="GO" id="GO:0006207">
    <property type="term" value="P:'de novo' pyrimidine nucleobase biosynthetic process"/>
    <property type="evidence" value="ECO:0007669"/>
    <property type="project" value="InterPro"/>
</dbReference>
<dbReference type="Pfam" id="PF00215">
    <property type="entry name" value="OMPdecase"/>
    <property type="match status" value="1"/>
</dbReference>